<dbReference type="Proteomes" id="UP000191408">
    <property type="component" value="Unassembled WGS sequence"/>
</dbReference>
<evidence type="ECO:0000256" key="14">
    <source>
        <dbReference type="ARBA" id="ARBA00032575"/>
    </source>
</evidence>
<reference evidence="17" key="1">
    <citation type="journal article" date="2017" name="Nat. Microbiol.">
        <title>Global analysis of biosynthetic gene clusters reveals vast potential of secondary metabolite production in Penicillium species.</title>
        <authorList>
            <person name="Nielsen J.C."/>
            <person name="Grijseels S."/>
            <person name="Prigent S."/>
            <person name="Ji B."/>
            <person name="Dainat J."/>
            <person name="Nielsen K.F."/>
            <person name="Frisvad J.C."/>
            <person name="Workman M."/>
            <person name="Nielsen J."/>
        </authorList>
    </citation>
    <scope>NUCLEOTIDE SEQUENCE [LARGE SCALE GENOMIC DNA]</scope>
    <source>
        <strain evidence="17">IBT 4502</strain>
    </source>
</reference>
<feature type="transmembrane region" description="Helical" evidence="15">
    <location>
        <begin position="37"/>
        <end position="56"/>
    </location>
</feature>
<protein>
    <recommendedName>
        <fullName evidence="6">Ceramide glucosyltransferase</fullName>
        <ecNumber evidence="5">2.4.1.80</ecNumber>
    </recommendedName>
    <alternativeName>
        <fullName evidence="13">Glucosylceramide synthase</fullName>
    </alternativeName>
    <alternativeName>
        <fullName evidence="14">UDP-glucose ceramide glucosyltransferase</fullName>
    </alternativeName>
    <alternativeName>
        <fullName evidence="12">UDP-glucose:N-acylsphingosine D-glucosyltransferase</fullName>
    </alternativeName>
</protein>
<evidence type="ECO:0000256" key="15">
    <source>
        <dbReference type="SAM" id="Phobius"/>
    </source>
</evidence>
<evidence type="ECO:0000256" key="4">
    <source>
        <dbReference type="ARBA" id="ARBA00006739"/>
    </source>
</evidence>
<dbReference type="EC" id="2.4.1.80" evidence="5"/>
<accession>A0A1V6NNJ9</accession>
<dbReference type="GO" id="GO:0006679">
    <property type="term" value="P:glucosylceramide biosynthetic process"/>
    <property type="evidence" value="ECO:0007669"/>
    <property type="project" value="TreeGrafter"/>
</dbReference>
<evidence type="ECO:0000256" key="3">
    <source>
        <dbReference type="ARBA" id="ARBA00004991"/>
    </source>
</evidence>
<keyword evidence="9 15" id="KW-0812">Transmembrane</keyword>
<dbReference type="SUPFAM" id="SSF53448">
    <property type="entry name" value="Nucleotide-diphospho-sugar transferases"/>
    <property type="match status" value="1"/>
</dbReference>
<gene>
    <name evidence="16" type="ORF">PENPOL_c005G01720</name>
</gene>
<organism evidence="16 17">
    <name type="scientific">Penicillium polonicum</name>
    <dbReference type="NCBI Taxonomy" id="60169"/>
    <lineage>
        <taxon>Eukaryota</taxon>
        <taxon>Fungi</taxon>
        <taxon>Dikarya</taxon>
        <taxon>Ascomycota</taxon>
        <taxon>Pezizomycotina</taxon>
        <taxon>Eurotiomycetes</taxon>
        <taxon>Eurotiomycetidae</taxon>
        <taxon>Eurotiales</taxon>
        <taxon>Aspergillaceae</taxon>
        <taxon>Penicillium</taxon>
    </lineage>
</organism>
<evidence type="ECO:0000313" key="16">
    <source>
        <dbReference type="EMBL" id="OQD66112.1"/>
    </source>
</evidence>
<evidence type="ECO:0000256" key="12">
    <source>
        <dbReference type="ARBA" id="ARBA00031017"/>
    </source>
</evidence>
<comment type="pathway">
    <text evidence="3">Sphingolipid metabolism.</text>
</comment>
<keyword evidence="10 15" id="KW-1133">Transmembrane helix</keyword>
<feature type="transmembrane region" description="Helical" evidence="15">
    <location>
        <begin position="491"/>
        <end position="511"/>
    </location>
</feature>
<evidence type="ECO:0000256" key="1">
    <source>
        <dbReference type="ARBA" id="ARBA00004141"/>
    </source>
</evidence>
<evidence type="ECO:0000256" key="6">
    <source>
        <dbReference type="ARBA" id="ARBA00019988"/>
    </source>
</evidence>
<evidence type="ECO:0000256" key="10">
    <source>
        <dbReference type="ARBA" id="ARBA00022989"/>
    </source>
</evidence>
<evidence type="ECO:0000256" key="2">
    <source>
        <dbReference type="ARBA" id="ARBA00004760"/>
    </source>
</evidence>
<sequence length="620" mass="69220">MLSGWSTGAIRVYSTWAGYCEGGDNSTAEMKSTRIQLLLQCSHVLLVCVYVAVTFPSCPMLKPTFSFLLRRSDDGALYASVAIGWIALIWYTFILAVCGLGYCQIWKYFLSQPHRPRLTNTSASDVPHVTAIRPVKGLEPHLYDCLAATFRQDYPSDKLSIRLCVSTRDDPAYPTLRKLITDFPHVDALIFVEDEDPLLQQDGINTYTLGPNPKIRNMSRAYREAKGDIVWIIDCNVWVGKGVCARMVDRLCGTGPSSNKKYKFVHHLPVAVDVTGESNLREERQALVDANPQSTDADAAAAAMPSVRPEDGPAAMIATGGGRLEELFLSSAHAKMYTAINTVLVAPCIVGKSNMFRRSHLDYLTSPSVSGSEARHPGIDFFSDNICEDHLIGDLLWKKQVREEKELRERWGKHAMVFGDMAIQPVANMSVPAYIARRVRWLRVRKFTVLLATLVEPGTESFLCTTYGAWGITTALAPYLERKGVQFAAHLGTWCAFFIVFALGMVSWILVDWTLYIKLHSARCIELDEDTPAFARPQRYRSSQTTRRPFMQWFGAWLGRELLALPIWIMAVYGGVTVVWRDRRFKVGFDAKVREIDPSTPLPVGVSPSTGAVAGKVRSD</sequence>
<feature type="transmembrane region" description="Helical" evidence="15">
    <location>
        <begin position="562"/>
        <end position="580"/>
    </location>
</feature>
<comment type="similarity">
    <text evidence="4">Belongs to the glycosyltransferase 2 family.</text>
</comment>
<dbReference type="UniPathway" id="UPA00222"/>
<dbReference type="GO" id="GO:0008120">
    <property type="term" value="F:ceramide glucosyltransferase activity"/>
    <property type="evidence" value="ECO:0007669"/>
    <property type="project" value="UniProtKB-EC"/>
</dbReference>
<evidence type="ECO:0000313" key="17">
    <source>
        <dbReference type="Proteomes" id="UP000191408"/>
    </source>
</evidence>
<dbReference type="PANTHER" id="PTHR12726">
    <property type="entry name" value="CERAMIDE GLUCOSYLTRANSFERASE"/>
    <property type="match status" value="1"/>
</dbReference>
<dbReference type="AlphaFoldDB" id="A0A1V6NNJ9"/>
<name>A0A1V6NNJ9_PENPO</name>
<dbReference type="Pfam" id="PF13506">
    <property type="entry name" value="Glyco_transf_21"/>
    <property type="match status" value="1"/>
</dbReference>
<dbReference type="PANTHER" id="PTHR12726:SF0">
    <property type="entry name" value="CERAMIDE GLUCOSYLTRANSFERASE"/>
    <property type="match status" value="1"/>
</dbReference>
<dbReference type="InterPro" id="IPR029044">
    <property type="entry name" value="Nucleotide-diphossugar_trans"/>
</dbReference>
<keyword evidence="11 15" id="KW-0472">Membrane</keyword>
<comment type="pathway">
    <text evidence="2">Lipid metabolism; sphingolipid metabolism.</text>
</comment>
<dbReference type="OrthoDB" id="1483400at2759"/>
<evidence type="ECO:0000256" key="7">
    <source>
        <dbReference type="ARBA" id="ARBA00022676"/>
    </source>
</evidence>
<dbReference type="EMBL" id="MDYM01000005">
    <property type="protein sequence ID" value="OQD66112.1"/>
    <property type="molecule type" value="Genomic_DNA"/>
</dbReference>
<evidence type="ECO:0000256" key="13">
    <source>
        <dbReference type="ARBA" id="ARBA00031543"/>
    </source>
</evidence>
<dbReference type="STRING" id="60169.A0A1V6NNJ9"/>
<evidence type="ECO:0000256" key="9">
    <source>
        <dbReference type="ARBA" id="ARBA00022692"/>
    </source>
</evidence>
<proteinExistence type="inferred from homology"/>
<keyword evidence="17" id="KW-1185">Reference proteome</keyword>
<feature type="transmembrane region" description="Helical" evidence="15">
    <location>
        <begin position="76"/>
        <end position="102"/>
    </location>
</feature>
<dbReference type="GO" id="GO:0016020">
    <property type="term" value="C:membrane"/>
    <property type="evidence" value="ECO:0007669"/>
    <property type="project" value="UniProtKB-SubCell"/>
</dbReference>
<comment type="caution">
    <text evidence="16">The sequence shown here is derived from an EMBL/GenBank/DDBJ whole genome shotgun (WGS) entry which is preliminary data.</text>
</comment>
<evidence type="ECO:0000256" key="5">
    <source>
        <dbReference type="ARBA" id="ARBA00012699"/>
    </source>
</evidence>
<keyword evidence="8" id="KW-0808">Transferase</keyword>
<evidence type="ECO:0000256" key="8">
    <source>
        <dbReference type="ARBA" id="ARBA00022679"/>
    </source>
</evidence>
<dbReference type="InterPro" id="IPR025993">
    <property type="entry name" value="Ceramide_glucosylTrfase"/>
</dbReference>
<comment type="subcellular location">
    <subcellularLocation>
        <location evidence="1">Membrane</location>
        <topology evidence="1">Multi-pass membrane protein</topology>
    </subcellularLocation>
</comment>
<evidence type="ECO:0000256" key="11">
    <source>
        <dbReference type="ARBA" id="ARBA00023136"/>
    </source>
</evidence>
<keyword evidence="7" id="KW-0328">Glycosyltransferase</keyword>